<name>A0ABQ1NMI8_9GAMM</name>
<evidence type="ECO:0000313" key="2">
    <source>
        <dbReference type="EMBL" id="GGC80831.1"/>
    </source>
</evidence>
<proteinExistence type="predicted"/>
<evidence type="ECO:0000256" key="1">
    <source>
        <dbReference type="SAM" id="SignalP"/>
    </source>
</evidence>
<dbReference type="EMBL" id="BMHM01000002">
    <property type="protein sequence ID" value="GGC80831.1"/>
    <property type="molecule type" value="Genomic_DNA"/>
</dbReference>
<sequence>MKVIHIAAAVALALFSSMAMAERGSGEDNKISYPESTAQQQLNDTQYFSSSELQVLNQ</sequence>
<accession>A0ABQ1NMI8</accession>
<keyword evidence="3" id="KW-1185">Reference proteome</keyword>
<keyword evidence="1" id="KW-0732">Signal</keyword>
<comment type="caution">
    <text evidence="2">The sequence shown here is derived from an EMBL/GenBank/DDBJ whole genome shotgun (WGS) entry which is preliminary data.</text>
</comment>
<protein>
    <submittedName>
        <fullName evidence="2">Uncharacterized protein</fullName>
    </submittedName>
</protein>
<gene>
    <name evidence="2" type="ORF">GCM10011382_08660</name>
</gene>
<reference evidence="3" key="1">
    <citation type="journal article" date="2019" name="Int. J. Syst. Evol. Microbiol.">
        <title>The Global Catalogue of Microorganisms (GCM) 10K type strain sequencing project: providing services to taxonomists for standard genome sequencing and annotation.</title>
        <authorList>
            <consortium name="The Broad Institute Genomics Platform"/>
            <consortium name="The Broad Institute Genome Sequencing Center for Infectious Disease"/>
            <person name="Wu L."/>
            <person name="Ma J."/>
        </authorList>
    </citation>
    <scope>NUCLEOTIDE SEQUENCE [LARGE SCALE GENOMIC DNA]</scope>
    <source>
        <strain evidence="3">CGMCC 1.15122</strain>
    </source>
</reference>
<feature type="signal peptide" evidence="1">
    <location>
        <begin position="1"/>
        <end position="21"/>
    </location>
</feature>
<dbReference type="RefSeq" id="WP_188638299.1">
    <property type="nucleotide sequence ID" value="NZ_BMHM01000002.1"/>
</dbReference>
<feature type="chain" id="PRO_5047165003" evidence="1">
    <location>
        <begin position="22"/>
        <end position="58"/>
    </location>
</feature>
<organism evidence="2 3">
    <name type="scientific">Vreelandella lutescens</name>
    <dbReference type="NCBI Taxonomy" id="1602943"/>
    <lineage>
        <taxon>Bacteria</taxon>
        <taxon>Pseudomonadati</taxon>
        <taxon>Pseudomonadota</taxon>
        <taxon>Gammaproteobacteria</taxon>
        <taxon>Oceanospirillales</taxon>
        <taxon>Halomonadaceae</taxon>
        <taxon>Vreelandella</taxon>
    </lineage>
</organism>
<dbReference type="Proteomes" id="UP000597301">
    <property type="component" value="Unassembled WGS sequence"/>
</dbReference>
<evidence type="ECO:0000313" key="3">
    <source>
        <dbReference type="Proteomes" id="UP000597301"/>
    </source>
</evidence>